<feature type="compositionally biased region" description="Basic and acidic residues" evidence="1">
    <location>
        <begin position="207"/>
        <end position="218"/>
    </location>
</feature>
<sequence>MGTLRFLLLWGCLTLLLPLMVPAHSQTRQGDNLDSVKRQISKNDRHTNRRNENKEVTRRTWAFSAEQDLTKLKLSKPRPGYLSSVSVLDTPNILDLSKTSLENIRRKRQSNGKKNGKPRKPCPGCYSPMARPQRQKRDLSKTSLENIRRKRQSNGKKNGKPRKPCPGCYSPMARPQRQKRKSRNKDVTNNPPEMCAGCFHPLARSLKPKDLEEREPPRKRGHKKPKDRKKGPPTRGLARSKKHEKEDSTGRRREREREEHLPGSLSFSMSLEEPRRPHGHHKKEKHGKHRKNHHHEHSDGKDEKEE</sequence>
<dbReference type="CTD" id="108695574"/>
<accession>A0A8J1L106</accession>
<feature type="compositionally biased region" description="Basic residues" evidence="1">
    <location>
        <begin position="277"/>
        <end position="295"/>
    </location>
</feature>
<gene>
    <name evidence="4" type="primary">XB22065621.S</name>
</gene>
<evidence type="ECO:0000313" key="3">
    <source>
        <dbReference type="Proteomes" id="UP000186698"/>
    </source>
</evidence>
<feature type="compositionally biased region" description="Basic and acidic residues" evidence="1">
    <location>
        <begin position="243"/>
        <end position="261"/>
    </location>
</feature>
<evidence type="ECO:0000256" key="1">
    <source>
        <dbReference type="SAM" id="MobiDB-lite"/>
    </source>
</evidence>
<dbReference type="Proteomes" id="UP000186698">
    <property type="component" value="Chromosome 6S"/>
</dbReference>
<name>A0A8J1L106_XENLA</name>
<feature type="compositionally biased region" description="Basic and acidic residues" evidence="1">
    <location>
        <begin position="296"/>
        <end position="306"/>
    </location>
</feature>
<dbReference type="AlphaFoldDB" id="A0A8J1L106"/>
<feature type="compositionally biased region" description="Basic residues" evidence="1">
    <location>
        <begin position="148"/>
        <end position="163"/>
    </location>
</feature>
<feature type="region of interest" description="Disordered" evidence="1">
    <location>
        <begin position="99"/>
        <end position="306"/>
    </location>
</feature>
<feature type="signal peptide" evidence="2">
    <location>
        <begin position="1"/>
        <end position="25"/>
    </location>
</feature>
<feature type="compositionally biased region" description="Basic residues" evidence="1">
    <location>
        <begin position="219"/>
        <end position="242"/>
    </location>
</feature>
<dbReference type="GeneID" id="108695574"/>
<feature type="chain" id="PRO_5035323140" evidence="2">
    <location>
        <begin position="26"/>
        <end position="306"/>
    </location>
</feature>
<keyword evidence="2" id="KW-0732">Signal</keyword>
<evidence type="ECO:0000313" key="4">
    <source>
        <dbReference type="RefSeq" id="XP_041423218.1"/>
    </source>
</evidence>
<organism evidence="3 4">
    <name type="scientific">Xenopus laevis</name>
    <name type="common">African clawed frog</name>
    <dbReference type="NCBI Taxonomy" id="8355"/>
    <lineage>
        <taxon>Eukaryota</taxon>
        <taxon>Metazoa</taxon>
        <taxon>Chordata</taxon>
        <taxon>Craniata</taxon>
        <taxon>Vertebrata</taxon>
        <taxon>Euteleostomi</taxon>
        <taxon>Amphibia</taxon>
        <taxon>Batrachia</taxon>
        <taxon>Anura</taxon>
        <taxon>Pipoidea</taxon>
        <taxon>Pipidae</taxon>
        <taxon>Xenopodinae</taxon>
        <taxon>Xenopus</taxon>
        <taxon>Xenopus</taxon>
    </lineage>
</organism>
<keyword evidence="3" id="KW-1185">Reference proteome</keyword>
<feature type="compositionally biased region" description="Basic and acidic residues" evidence="1">
    <location>
        <begin position="34"/>
        <end position="56"/>
    </location>
</feature>
<protein>
    <submittedName>
        <fullName evidence="4">Uncharacterized protein XB22065621.S isoform X1</fullName>
    </submittedName>
</protein>
<reference evidence="4" key="1">
    <citation type="submission" date="2025-08" db="UniProtKB">
        <authorList>
            <consortium name="RefSeq"/>
        </authorList>
    </citation>
    <scope>IDENTIFICATION</scope>
    <source>
        <strain evidence="4">J_2021</strain>
        <tissue evidence="4">Erythrocytes</tissue>
    </source>
</reference>
<dbReference type="KEGG" id="xla:108695574"/>
<feature type="compositionally biased region" description="Basic residues" evidence="1">
    <location>
        <begin position="105"/>
        <end position="120"/>
    </location>
</feature>
<proteinExistence type="predicted"/>
<dbReference type="RefSeq" id="XP_041423218.1">
    <property type="nucleotide sequence ID" value="XM_041567284.1"/>
</dbReference>
<evidence type="ECO:0000256" key="2">
    <source>
        <dbReference type="SAM" id="SignalP"/>
    </source>
</evidence>
<feature type="region of interest" description="Disordered" evidence="1">
    <location>
        <begin position="26"/>
        <end position="56"/>
    </location>
</feature>